<gene>
    <name evidence="14" type="ORF">H6G97_28840</name>
</gene>
<dbReference type="SUPFAM" id="SSF51206">
    <property type="entry name" value="cAMP-binding domain-like"/>
    <property type="match status" value="1"/>
</dbReference>
<feature type="domain" description="Peptidase C39" evidence="13">
    <location>
        <begin position="202"/>
        <end position="321"/>
    </location>
</feature>
<evidence type="ECO:0000256" key="4">
    <source>
        <dbReference type="ARBA" id="ARBA00022801"/>
    </source>
</evidence>
<dbReference type="CDD" id="cd18568">
    <property type="entry name" value="ABC_6TM_HetC_like"/>
    <property type="match status" value="1"/>
</dbReference>
<feature type="transmembrane region" description="Helical" evidence="9">
    <location>
        <begin position="492"/>
        <end position="512"/>
    </location>
</feature>
<dbReference type="EMBL" id="JACJSI010000092">
    <property type="protein sequence ID" value="MBD2533353.1"/>
    <property type="molecule type" value="Genomic_DNA"/>
</dbReference>
<dbReference type="PANTHER" id="PTHR43394:SF1">
    <property type="entry name" value="ATP-BINDING CASSETTE SUB-FAMILY B MEMBER 10, MITOCHONDRIAL"/>
    <property type="match status" value="1"/>
</dbReference>
<evidence type="ECO:0000256" key="7">
    <source>
        <dbReference type="ARBA" id="ARBA00022989"/>
    </source>
</evidence>
<evidence type="ECO:0000313" key="15">
    <source>
        <dbReference type="Proteomes" id="UP000623440"/>
    </source>
</evidence>
<proteinExistence type="predicted"/>
<dbReference type="Gene3D" id="3.90.70.10">
    <property type="entry name" value="Cysteine proteinases"/>
    <property type="match status" value="1"/>
</dbReference>
<keyword evidence="7 9" id="KW-1133">Transmembrane helix</keyword>
<keyword evidence="8 9" id="KW-0472">Membrane</keyword>
<organism evidence="14 15">
    <name type="scientific">Nostoc flagelliforme FACHB-838</name>
    <dbReference type="NCBI Taxonomy" id="2692904"/>
    <lineage>
        <taxon>Bacteria</taxon>
        <taxon>Bacillati</taxon>
        <taxon>Cyanobacteriota</taxon>
        <taxon>Cyanophyceae</taxon>
        <taxon>Nostocales</taxon>
        <taxon>Nostocaceae</taxon>
        <taxon>Nostoc</taxon>
    </lineage>
</organism>
<dbReference type="PROSITE" id="PS50929">
    <property type="entry name" value="ABC_TM1F"/>
    <property type="match status" value="1"/>
</dbReference>
<reference evidence="14 15" key="1">
    <citation type="journal article" date="2020" name="ISME J.">
        <title>Comparative genomics reveals insights into cyanobacterial evolution and habitat adaptation.</title>
        <authorList>
            <person name="Chen M.Y."/>
            <person name="Teng W.K."/>
            <person name="Zhao L."/>
            <person name="Hu C.X."/>
            <person name="Zhou Y.K."/>
            <person name="Han B.P."/>
            <person name="Song L.R."/>
            <person name="Shu W.S."/>
        </authorList>
    </citation>
    <scope>NUCLEOTIDE SEQUENCE [LARGE SCALE GENOMIC DNA]</scope>
    <source>
        <strain evidence="14 15">FACHB-838</strain>
    </source>
</reference>
<evidence type="ECO:0000259" key="13">
    <source>
        <dbReference type="PROSITE" id="PS50990"/>
    </source>
</evidence>
<evidence type="ECO:0000313" key="14">
    <source>
        <dbReference type="EMBL" id="MBD2533353.1"/>
    </source>
</evidence>
<dbReference type="InterPro" id="IPR011527">
    <property type="entry name" value="ABC1_TM_dom"/>
</dbReference>
<comment type="subcellular location">
    <subcellularLocation>
        <location evidence="1">Cell membrane</location>
        <topology evidence="1">Multi-pass membrane protein</topology>
    </subcellularLocation>
</comment>
<feature type="transmembrane region" description="Helical" evidence="9">
    <location>
        <begin position="349"/>
        <end position="371"/>
    </location>
</feature>
<accession>A0ABR8DY96</accession>
<dbReference type="Pfam" id="PF00027">
    <property type="entry name" value="cNMP_binding"/>
    <property type="match status" value="1"/>
</dbReference>
<dbReference type="InterPro" id="IPR003439">
    <property type="entry name" value="ABC_transporter-like_ATP-bd"/>
</dbReference>
<feature type="transmembrane region" description="Helical" evidence="9">
    <location>
        <begin position="386"/>
        <end position="405"/>
    </location>
</feature>
<evidence type="ECO:0000256" key="3">
    <source>
        <dbReference type="ARBA" id="ARBA00022741"/>
    </source>
</evidence>
<protein>
    <submittedName>
        <fullName evidence="14">Peptidase domain-containing ABC transporter</fullName>
    </submittedName>
</protein>
<dbReference type="CDD" id="cd00038">
    <property type="entry name" value="CAP_ED"/>
    <property type="match status" value="1"/>
</dbReference>
<dbReference type="InterPro" id="IPR018490">
    <property type="entry name" value="cNMP-bd_dom_sf"/>
</dbReference>
<keyword evidence="5" id="KW-0788">Thiol protease</keyword>
<dbReference type="InterPro" id="IPR003593">
    <property type="entry name" value="AAA+_ATPase"/>
</dbReference>
<keyword evidence="6" id="KW-0067">ATP-binding</keyword>
<dbReference type="InterPro" id="IPR005074">
    <property type="entry name" value="Peptidase_C39"/>
</dbReference>
<keyword evidence="5" id="KW-0645">Protease</keyword>
<dbReference type="SUPFAM" id="SSF90123">
    <property type="entry name" value="ABC transporter transmembrane region"/>
    <property type="match status" value="1"/>
</dbReference>
<dbReference type="Gene3D" id="2.60.120.10">
    <property type="entry name" value="Jelly Rolls"/>
    <property type="match status" value="1"/>
</dbReference>
<dbReference type="Pfam" id="PF00005">
    <property type="entry name" value="ABC_tran"/>
    <property type="match status" value="1"/>
</dbReference>
<feature type="domain" description="ABC transporter" evidence="11">
    <location>
        <begin position="668"/>
        <end position="904"/>
    </location>
</feature>
<name>A0ABR8DY96_9NOSO</name>
<feature type="transmembrane region" description="Helical" evidence="9">
    <location>
        <begin position="466"/>
        <end position="486"/>
    </location>
</feature>
<dbReference type="SMART" id="SM00382">
    <property type="entry name" value="AAA"/>
    <property type="match status" value="1"/>
</dbReference>
<evidence type="ECO:0000259" key="12">
    <source>
        <dbReference type="PROSITE" id="PS50929"/>
    </source>
</evidence>
<dbReference type="SUPFAM" id="SSF52540">
    <property type="entry name" value="P-loop containing nucleoside triphosphate hydrolases"/>
    <property type="match status" value="1"/>
</dbReference>
<evidence type="ECO:0000256" key="9">
    <source>
        <dbReference type="SAM" id="Phobius"/>
    </source>
</evidence>
<dbReference type="InterPro" id="IPR017871">
    <property type="entry name" value="ABC_transporter-like_CS"/>
</dbReference>
<dbReference type="Gene3D" id="1.20.1560.10">
    <property type="entry name" value="ABC transporter type 1, transmembrane domain"/>
    <property type="match status" value="1"/>
</dbReference>
<dbReference type="InterPro" id="IPR036640">
    <property type="entry name" value="ABC1_TM_sf"/>
</dbReference>
<evidence type="ECO:0000256" key="5">
    <source>
        <dbReference type="ARBA" id="ARBA00022807"/>
    </source>
</evidence>
<dbReference type="Gene3D" id="3.40.50.300">
    <property type="entry name" value="P-loop containing nucleotide triphosphate hydrolases"/>
    <property type="match status" value="1"/>
</dbReference>
<dbReference type="PROSITE" id="PS50042">
    <property type="entry name" value="CNMP_BINDING_3"/>
    <property type="match status" value="1"/>
</dbReference>
<evidence type="ECO:0000259" key="10">
    <source>
        <dbReference type="PROSITE" id="PS50042"/>
    </source>
</evidence>
<dbReference type="Pfam" id="PF00664">
    <property type="entry name" value="ABC_membrane"/>
    <property type="match status" value="1"/>
</dbReference>
<dbReference type="InterPro" id="IPR000595">
    <property type="entry name" value="cNMP-bd_dom"/>
</dbReference>
<dbReference type="Pfam" id="PF03412">
    <property type="entry name" value="Peptidase_C39"/>
    <property type="match status" value="1"/>
</dbReference>
<dbReference type="PANTHER" id="PTHR43394">
    <property type="entry name" value="ATP-DEPENDENT PERMEASE MDL1, MITOCHONDRIAL"/>
    <property type="match status" value="1"/>
</dbReference>
<evidence type="ECO:0000256" key="2">
    <source>
        <dbReference type="ARBA" id="ARBA00022692"/>
    </source>
</evidence>
<dbReference type="InterPro" id="IPR014710">
    <property type="entry name" value="RmlC-like_jellyroll"/>
</dbReference>
<keyword evidence="2 9" id="KW-0812">Transmembrane</keyword>
<dbReference type="PROSITE" id="PS50990">
    <property type="entry name" value="PEPTIDASE_C39"/>
    <property type="match status" value="1"/>
</dbReference>
<evidence type="ECO:0000259" key="11">
    <source>
        <dbReference type="PROSITE" id="PS50893"/>
    </source>
</evidence>
<feature type="domain" description="ABC transmembrane type-1" evidence="12">
    <location>
        <begin position="354"/>
        <end position="633"/>
    </location>
</feature>
<dbReference type="InterPro" id="IPR039421">
    <property type="entry name" value="Type_1_exporter"/>
</dbReference>
<dbReference type="Proteomes" id="UP000623440">
    <property type="component" value="Unassembled WGS sequence"/>
</dbReference>
<dbReference type="CDD" id="cd02418">
    <property type="entry name" value="Peptidase_C39B"/>
    <property type="match status" value="1"/>
</dbReference>
<evidence type="ECO:0000256" key="1">
    <source>
        <dbReference type="ARBA" id="ARBA00004651"/>
    </source>
</evidence>
<dbReference type="RefSeq" id="WP_190943931.1">
    <property type="nucleotide sequence ID" value="NZ_JACJSI010000092.1"/>
</dbReference>
<sequence length="910" mass="101854">MAQDISAQLITLQQFNNTLGYSLSPEEFQHCLQQVKFINPKVGKFWQGTEVQPGGIYIAITGKVRLLSSADELIATLEAGGSFGEFTLFPDAQFQPYTARASVNLQLCFVPGEVLWPLMAKYPQIREHLWAKALSRNPQQVDSDNPSVLPSDSKRLYETKILSTLAVKPREKKISKAYFPNSTQRVGHLLQRVIRRYPFFAQQSGSDCGAACLVMVSRYWGKNFSVNRLRDIANVDRNGSSLRGLSAAAESIGFSTRPVKASLDQLAKQKLPAIAHWEGKHYIAVYEITPKHVIVADPAIGQRSLSHAEFKANWTGYTLLLQPTAMLKDTKESSTPFWQFFELMKPHSLVMLEVFIASLFIQIFGLVTPLFTQLILDRVVVQRSELTLTAVGLGLLIFSLFRVAMTGLRQYLLDHTANKLDLALIVGFIRHTLRLPLSYFESRYVGDIISRVQENRKIQRFLSGEALSILLDLVTVFIYLGLMFWYSWKMALLVLVIVPPFFLLALIATPFLQKISREIFNAVANESSYLIEVLSGVRTVKSTAVEQTVRWHWEELLSKEVKTNFSGQIISNRLQIFSNTIEAVVTTILLWFGAYQVIHNQLTIGQLVAFNLLLGNIIRPFQRLTVLWNQLQEVVIAVERINDVLDAEPEEDLQHQARQSLPPIQGNIRFDNVTFRYHPEGDINILENLSFEIQSGQMVALVGRSGSGKTTISKLVLGLYPPTDGKVLIDGQDITSLSLRSLREQVGVVDQDTFLFGGTIRENISLAHPGATLAEIIEAARLAGADEFIKKLPMGYETQIGEGGGMLSGGQRQRIAIAKALLGNPKLLVLDEATSHLDAESERIIQTNLNTILKGRTTLVIAHRLSTVRHADLILVLDRGVLIESGTHKELMAKRGHYFYLNHQQLDVAG</sequence>
<keyword evidence="15" id="KW-1185">Reference proteome</keyword>
<dbReference type="InterPro" id="IPR027417">
    <property type="entry name" value="P-loop_NTPase"/>
</dbReference>
<evidence type="ECO:0000256" key="8">
    <source>
        <dbReference type="ARBA" id="ARBA00023136"/>
    </source>
</evidence>
<keyword evidence="4" id="KW-0378">Hydrolase</keyword>
<dbReference type="PROSITE" id="PS50893">
    <property type="entry name" value="ABC_TRANSPORTER_2"/>
    <property type="match status" value="1"/>
</dbReference>
<evidence type="ECO:0000256" key="6">
    <source>
        <dbReference type="ARBA" id="ARBA00022840"/>
    </source>
</evidence>
<dbReference type="PROSITE" id="PS00211">
    <property type="entry name" value="ABC_TRANSPORTER_1"/>
    <property type="match status" value="1"/>
</dbReference>
<comment type="caution">
    <text evidence="14">The sequence shown here is derived from an EMBL/GenBank/DDBJ whole genome shotgun (WGS) entry which is preliminary data.</text>
</comment>
<feature type="domain" description="Cyclic nucleotide-binding" evidence="10">
    <location>
        <begin position="56"/>
        <end position="136"/>
    </location>
</feature>
<keyword evidence="3" id="KW-0547">Nucleotide-binding</keyword>